<dbReference type="EMBL" id="JAIKTU010000003">
    <property type="protein sequence ID" value="MBY0754702.1"/>
    <property type="molecule type" value="Genomic_DNA"/>
</dbReference>
<dbReference type="Proteomes" id="UP001299068">
    <property type="component" value="Unassembled WGS sequence"/>
</dbReference>
<comment type="caution">
    <text evidence="2">The sequence shown here is derived from an EMBL/GenBank/DDBJ whole genome shotgun (WGS) entry which is preliminary data.</text>
</comment>
<evidence type="ECO:0000313" key="3">
    <source>
        <dbReference type="Proteomes" id="UP001299068"/>
    </source>
</evidence>
<evidence type="ECO:0008006" key="4">
    <source>
        <dbReference type="Google" id="ProtNLM"/>
    </source>
</evidence>
<sequence length="160" mass="18130">MDNFYEQFLTKDYGKLQKKFETTRNTLVVLAMIAAVIVGLFGVIAFIVGYIILGLIARAMFLEYEYELTENELVITKIMNKKKRKIITTLDIKNIVNVKGVEEANQNGAKLVKACVDDSGLREQIIFVQKNSQLIGFKVAMDKKLISMCKRINPLNFSGI</sequence>
<evidence type="ECO:0000256" key="1">
    <source>
        <dbReference type="SAM" id="Phobius"/>
    </source>
</evidence>
<gene>
    <name evidence="2" type="ORF">K5V21_04445</name>
</gene>
<organism evidence="2 3">
    <name type="scientific">Clostridium sardiniense</name>
    <name type="common">Clostridium absonum</name>
    <dbReference type="NCBI Taxonomy" id="29369"/>
    <lineage>
        <taxon>Bacteria</taxon>
        <taxon>Bacillati</taxon>
        <taxon>Bacillota</taxon>
        <taxon>Clostridia</taxon>
        <taxon>Eubacteriales</taxon>
        <taxon>Clostridiaceae</taxon>
        <taxon>Clostridium</taxon>
    </lineage>
</organism>
<reference evidence="2 3" key="1">
    <citation type="journal article" date="2021" name="Cell Host Microbe">
        <title>in vivo commensal control of Clostridioides difficile virulence.</title>
        <authorList>
            <person name="Girinathan B.P."/>
            <person name="Dibenedetto N."/>
            <person name="Worley J.N."/>
            <person name="Peltier J."/>
            <person name="Arrieta-Ortiz M.L."/>
            <person name="Rupa Christinal Immanuel S."/>
            <person name="Lavin R."/>
            <person name="Delaney M.L."/>
            <person name="Cummins C."/>
            <person name="Hoffmann M."/>
            <person name="Luo Y."/>
            <person name="Gonzalez-Escalona N."/>
            <person name="Allard M."/>
            <person name="Onderdonk A.B."/>
            <person name="Gerber G.K."/>
            <person name="Sonenshein A.L."/>
            <person name="Baliga N."/>
            <person name="Dupuy B."/>
            <person name="Bry L."/>
        </authorList>
    </citation>
    <scope>NUCLEOTIDE SEQUENCE [LARGE SCALE GENOMIC DNA]</scope>
    <source>
        <strain evidence="2 3">DSM 599</strain>
    </source>
</reference>
<keyword evidence="3" id="KW-1185">Reference proteome</keyword>
<proteinExistence type="predicted"/>
<keyword evidence="1" id="KW-1133">Transmembrane helix</keyword>
<protein>
    <recommendedName>
        <fullName evidence="4">YcxB-like protein domain-containing protein</fullName>
    </recommendedName>
</protein>
<dbReference type="RefSeq" id="WP_221859539.1">
    <property type="nucleotide sequence ID" value="NZ_JAIKTU010000003.1"/>
</dbReference>
<name>A0ABS7KVS7_CLOSR</name>
<feature type="transmembrane region" description="Helical" evidence="1">
    <location>
        <begin position="27"/>
        <end position="53"/>
    </location>
</feature>
<accession>A0ABS7KVS7</accession>
<evidence type="ECO:0000313" key="2">
    <source>
        <dbReference type="EMBL" id="MBY0754702.1"/>
    </source>
</evidence>
<keyword evidence="1" id="KW-0812">Transmembrane</keyword>
<keyword evidence="1" id="KW-0472">Membrane</keyword>